<dbReference type="EMBL" id="JARK01001514">
    <property type="protein sequence ID" value="EYB93803.1"/>
    <property type="molecule type" value="Genomic_DNA"/>
</dbReference>
<sequence>MIRIDPRRNLTDGDRYVSFLIGIRKLMMRCFGMNYDQVPSGEKRCDYEVHASICERSSMKTGQRGMKFSMKRKCGGREAVNACDCYATAMRLDDILHHIDACASVARIQYKFPFNRRNQPRLS</sequence>
<comment type="caution">
    <text evidence="1">The sequence shown here is derived from an EMBL/GenBank/DDBJ whole genome shotgun (WGS) entry which is preliminary data.</text>
</comment>
<organism evidence="1 2">
    <name type="scientific">Ancylostoma ceylanicum</name>
    <dbReference type="NCBI Taxonomy" id="53326"/>
    <lineage>
        <taxon>Eukaryota</taxon>
        <taxon>Metazoa</taxon>
        <taxon>Ecdysozoa</taxon>
        <taxon>Nematoda</taxon>
        <taxon>Chromadorea</taxon>
        <taxon>Rhabditida</taxon>
        <taxon>Rhabditina</taxon>
        <taxon>Rhabditomorpha</taxon>
        <taxon>Strongyloidea</taxon>
        <taxon>Ancylostomatidae</taxon>
        <taxon>Ancylostomatinae</taxon>
        <taxon>Ancylostoma</taxon>
    </lineage>
</organism>
<evidence type="ECO:0000313" key="1">
    <source>
        <dbReference type="EMBL" id="EYB93803.1"/>
    </source>
</evidence>
<accession>A0A016SSV7</accession>
<protein>
    <submittedName>
        <fullName evidence="1">Uncharacterized protein</fullName>
    </submittedName>
</protein>
<dbReference type="AlphaFoldDB" id="A0A016SSV7"/>
<dbReference type="Proteomes" id="UP000024635">
    <property type="component" value="Unassembled WGS sequence"/>
</dbReference>
<name>A0A016SSV7_9BILA</name>
<keyword evidence="2" id="KW-1185">Reference proteome</keyword>
<reference evidence="2" key="1">
    <citation type="journal article" date="2015" name="Nat. Genet.">
        <title>The genome and transcriptome of the zoonotic hookworm Ancylostoma ceylanicum identify infection-specific gene families.</title>
        <authorList>
            <person name="Schwarz E.M."/>
            <person name="Hu Y."/>
            <person name="Antoshechkin I."/>
            <person name="Miller M.M."/>
            <person name="Sternberg P.W."/>
            <person name="Aroian R.V."/>
        </authorList>
    </citation>
    <scope>NUCLEOTIDE SEQUENCE</scope>
    <source>
        <strain evidence="2">HY135</strain>
    </source>
</reference>
<gene>
    <name evidence="1" type="primary">Acey_s0178.g640</name>
    <name evidence="1" type="ORF">Y032_0178g640</name>
</gene>
<proteinExistence type="predicted"/>
<evidence type="ECO:0000313" key="2">
    <source>
        <dbReference type="Proteomes" id="UP000024635"/>
    </source>
</evidence>